<evidence type="ECO:0000256" key="1">
    <source>
        <dbReference type="ARBA" id="ARBA00004370"/>
    </source>
</evidence>
<dbReference type="InterPro" id="IPR005807">
    <property type="entry name" value="SecE_bac"/>
</dbReference>
<comment type="subunit">
    <text evidence="9">Component of the Sec protein translocase complex. Heterotrimer consisting of SecY, SecE and SecG subunits. The heterotrimers can form oligomers, although 1 heterotrimer is thought to be able to translocate proteins. Interacts with the ribosome. Interacts with SecDF, and other proteins may be involved. Interacts with SecA.</text>
</comment>
<organism evidence="10 11">
    <name type="scientific">Candidatus Nomurabacteria bacterium RIFCSPHIGHO2_02_FULL_42_24</name>
    <dbReference type="NCBI Taxonomy" id="1801757"/>
    <lineage>
        <taxon>Bacteria</taxon>
        <taxon>Candidatus Nomuraibacteriota</taxon>
    </lineage>
</organism>
<dbReference type="EMBL" id="MFUH01000023">
    <property type="protein sequence ID" value="OGI81628.1"/>
    <property type="molecule type" value="Genomic_DNA"/>
</dbReference>
<comment type="function">
    <text evidence="9">Essential subunit of the Sec protein translocation channel SecYEG. Clamps together the 2 halves of SecY. May contact the channel plug during translocation.</text>
</comment>
<accession>A0A1F6WIA9</accession>
<dbReference type="NCBIfam" id="TIGR00964">
    <property type="entry name" value="secE_bact"/>
    <property type="match status" value="1"/>
</dbReference>
<dbReference type="GO" id="GO:0065002">
    <property type="term" value="P:intracellular protein transmembrane transport"/>
    <property type="evidence" value="ECO:0007669"/>
    <property type="project" value="UniProtKB-UniRule"/>
</dbReference>
<dbReference type="Gene3D" id="1.20.5.1030">
    <property type="entry name" value="Preprotein translocase secy subunit"/>
    <property type="match status" value="1"/>
</dbReference>
<reference evidence="10 11" key="1">
    <citation type="journal article" date="2016" name="Nat. Commun.">
        <title>Thousands of microbial genomes shed light on interconnected biogeochemical processes in an aquifer system.</title>
        <authorList>
            <person name="Anantharaman K."/>
            <person name="Brown C.T."/>
            <person name="Hug L.A."/>
            <person name="Sharon I."/>
            <person name="Castelle C.J."/>
            <person name="Probst A.J."/>
            <person name="Thomas B.C."/>
            <person name="Singh A."/>
            <person name="Wilkins M.J."/>
            <person name="Karaoz U."/>
            <person name="Brodie E.L."/>
            <person name="Williams K.H."/>
            <person name="Hubbard S.S."/>
            <person name="Banfield J.F."/>
        </authorList>
    </citation>
    <scope>NUCLEOTIDE SEQUENCE [LARGE SCALE GENOMIC DNA]</scope>
</reference>
<dbReference type="GO" id="GO:0005886">
    <property type="term" value="C:plasma membrane"/>
    <property type="evidence" value="ECO:0007669"/>
    <property type="project" value="UniProtKB-SubCell"/>
</dbReference>
<dbReference type="GO" id="GO:0009306">
    <property type="term" value="P:protein secretion"/>
    <property type="evidence" value="ECO:0007669"/>
    <property type="project" value="UniProtKB-UniRule"/>
</dbReference>
<comment type="similarity">
    <text evidence="9">Belongs to the SecE/SEC61-gamma family.</text>
</comment>
<dbReference type="AlphaFoldDB" id="A0A1F6WIA9"/>
<evidence type="ECO:0000256" key="6">
    <source>
        <dbReference type="ARBA" id="ARBA00022989"/>
    </source>
</evidence>
<protein>
    <recommendedName>
        <fullName evidence="9">Protein translocase subunit SecE</fullName>
    </recommendedName>
</protein>
<keyword evidence="2 9" id="KW-0813">Transport</keyword>
<evidence type="ECO:0000313" key="11">
    <source>
        <dbReference type="Proteomes" id="UP000179880"/>
    </source>
</evidence>
<evidence type="ECO:0000256" key="4">
    <source>
        <dbReference type="ARBA" id="ARBA00022692"/>
    </source>
</evidence>
<dbReference type="Proteomes" id="UP000179880">
    <property type="component" value="Unassembled WGS sequence"/>
</dbReference>
<comment type="subcellular location">
    <subcellularLocation>
        <location evidence="9">Cell membrane</location>
        <topology evidence="9">Single-pass membrane protein</topology>
    </subcellularLocation>
    <subcellularLocation>
        <location evidence="1">Membrane</location>
    </subcellularLocation>
</comment>
<dbReference type="GO" id="GO:0006605">
    <property type="term" value="P:protein targeting"/>
    <property type="evidence" value="ECO:0007669"/>
    <property type="project" value="UniProtKB-UniRule"/>
</dbReference>
<dbReference type="GO" id="GO:0008320">
    <property type="term" value="F:protein transmembrane transporter activity"/>
    <property type="evidence" value="ECO:0007669"/>
    <property type="project" value="UniProtKB-UniRule"/>
</dbReference>
<gene>
    <name evidence="9" type="primary">secE</name>
    <name evidence="10" type="ORF">A3B93_01565</name>
</gene>
<proteinExistence type="inferred from homology"/>
<evidence type="ECO:0000256" key="7">
    <source>
        <dbReference type="ARBA" id="ARBA00023010"/>
    </source>
</evidence>
<dbReference type="InterPro" id="IPR038379">
    <property type="entry name" value="SecE_sf"/>
</dbReference>
<evidence type="ECO:0000256" key="2">
    <source>
        <dbReference type="ARBA" id="ARBA00022448"/>
    </source>
</evidence>
<evidence type="ECO:0000313" key="10">
    <source>
        <dbReference type="EMBL" id="OGI81628.1"/>
    </source>
</evidence>
<dbReference type="InterPro" id="IPR001901">
    <property type="entry name" value="Translocase_SecE/Sec61-g"/>
</dbReference>
<keyword evidence="5 9" id="KW-0653">Protein transport</keyword>
<keyword evidence="8 9" id="KW-0472">Membrane</keyword>
<evidence type="ECO:0000256" key="3">
    <source>
        <dbReference type="ARBA" id="ARBA00022475"/>
    </source>
</evidence>
<dbReference type="PANTHER" id="PTHR33910">
    <property type="entry name" value="PROTEIN TRANSLOCASE SUBUNIT SECE"/>
    <property type="match status" value="1"/>
</dbReference>
<dbReference type="GO" id="GO:0043952">
    <property type="term" value="P:protein transport by the Sec complex"/>
    <property type="evidence" value="ECO:0007669"/>
    <property type="project" value="UniProtKB-UniRule"/>
</dbReference>
<name>A0A1F6WIA9_9BACT</name>
<dbReference type="HAMAP" id="MF_00422">
    <property type="entry name" value="SecE"/>
    <property type="match status" value="1"/>
</dbReference>
<sequence>MSKIIEYLKETRNEFKYVNWPSRRATLNFTILVVAISVVVAYYLGVFDFVFTRVLDLFI</sequence>
<keyword evidence="4 9" id="KW-0812">Transmembrane</keyword>
<dbReference type="Pfam" id="PF00584">
    <property type="entry name" value="SecE"/>
    <property type="match status" value="1"/>
</dbReference>
<feature type="transmembrane region" description="Helical" evidence="9">
    <location>
        <begin position="25"/>
        <end position="45"/>
    </location>
</feature>
<keyword evidence="3 9" id="KW-1003">Cell membrane</keyword>
<keyword evidence="7 9" id="KW-0811">Translocation</keyword>
<evidence type="ECO:0000256" key="8">
    <source>
        <dbReference type="ARBA" id="ARBA00023136"/>
    </source>
</evidence>
<keyword evidence="6 9" id="KW-1133">Transmembrane helix</keyword>
<evidence type="ECO:0000256" key="9">
    <source>
        <dbReference type="HAMAP-Rule" id="MF_00422"/>
    </source>
</evidence>
<dbReference type="PANTHER" id="PTHR33910:SF1">
    <property type="entry name" value="PROTEIN TRANSLOCASE SUBUNIT SECE"/>
    <property type="match status" value="1"/>
</dbReference>
<comment type="caution">
    <text evidence="10">The sequence shown here is derived from an EMBL/GenBank/DDBJ whole genome shotgun (WGS) entry which is preliminary data.</text>
</comment>
<evidence type="ECO:0000256" key="5">
    <source>
        <dbReference type="ARBA" id="ARBA00022927"/>
    </source>
</evidence>